<dbReference type="Gene3D" id="2.60.40.420">
    <property type="entry name" value="Cupredoxins - blue copper proteins"/>
    <property type="match status" value="1"/>
</dbReference>
<dbReference type="AlphaFoldDB" id="A0AA96V3F3"/>
<protein>
    <recommendedName>
        <fullName evidence="3">EfeO-type cupredoxin-like domain-containing protein</fullName>
    </recommendedName>
</protein>
<dbReference type="Proteomes" id="UP001303587">
    <property type="component" value="Chromosome"/>
</dbReference>
<sequence>MKMIPKKSFLSFLCLLILISVAGFSGCIGGSDTTDNQSGSGFGSESVTVWTSSDFEGQTDQTVLAKGRQFVSTSVTLQTGETIRIWNREDQAHYDHLYHSEEGAFKDIRVNALDSTYLTFNKPGTYKIDLYNPATNSLYGTTGNTTLTVTVTK</sequence>
<dbReference type="InterPro" id="IPR008972">
    <property type="entry name" value="Cupredoxin"/>
</dbReference>
<gene>
    <name evidence="1" type="ORF">MsAc7_02590</name>
</gene>
<dbReference type="PROSITE" id="PS51257">
    <property type="entry name" value="PROKAR_LIPOPROTEIN"/>
    <property type="match status" value="1"/>
</dbReference>
<keyword evidence="2" id="KW-1185">Reference proteome</keyword>
<accession>A0AA96V3F3</accession>
<dbReference type="SUPFAM" id="SSF49503">
    <property type="entry name" value="Cupredoxins"/>
    <property type="match status" value="1"/>
</dbReference>
<organism evidence="1 2">
    <name type="scientific">Methanolapillus millepedarum</name>
    <dbReference type="NCBI Taxonomy" id="3028296"/>
    <lineage>
        <taxon>Archaea</taxon>
        <taxon>Methanobacteriati</taxon>
        <taxon>Methanobacteriota</taxon>
        <taxon>Stenosarchaea group</taxon>
        <taxon>Methanomicrobia</taxon>
        <taxon>Methanosarcinales</taxon>
        <taxon>Methanosarcinaceae</taxon>
        <taxon>Methanolapillus</taxon>
    </lineage>
</organism>
<reference evidence="1 2" key="1">
    <citation type="submission" date="2023-07" db="EMBL/GenBank/DDBJ databases">
        <title>Closed genoem sequence of Methanosarcinaceae archaeon Ac7.</title>
        <authorList>
            <person name="Poehlein A."/>
            <person name="Protasov E."/>
            <person name="Platt K."/>
            <person name="Reeh H."/>
            <person name="Daniel R."/>
            <person name="Brune A."/>
        </authorList>
    </citation>
    <scope>NUCLEOTIDE SEQUENCE [LARGE SCALE GENOMIC DNA]</scope>
    <source>
        <strain evidence="1 2">Ac7</strain>
    </source>
</reference>
<evidence type="ECO:0000313" key="1">
    <source>
        <dbReference type="EMBL" id="WNY24735.1"/>
    </source>
</evidence>
<name>A0AA96V3F3_9EURY</name>
<dbReference type="GeneID" id="89229383"/>
<evidence type="ECO:0000313" key="2">
    <source>
        <dbReference type="Proteomes" id="UP001303587"/>
    </source>
</evidence>
<dbReference type="EMBL" id="CP131060">
    <property type="protein sequence ID" value="WNY24735.1"/>
    <property type="molecule type" value="Genomic_DNA"/>
</dbReference>
<proteinExistence type="predicted"/>
<evidence type="ECO:0008006" key="3">
    <source>
        <dbReference type="Google" id="ProtNLM"/>
    </source>
</evidence>
<dbReference type="RefSeq" id="WP_338102808.1">
    <property type="nucleotide sequence ID" value="NZ_CP131060.1"/>
</dbReference>